<dbReference type="InterPro" id="IPR011257">
    <property type="entry name" value="DNA_glycosylase"/>
</dbReference>
<dbReference type="InterPro" id="IPR023170">
    <property type="entry name" value="HhH_base_excis_C"/>
</dbReference>
<keyword evidence="8 12" id="KW-0238">DNA-binding</keyword>
<evidence type="ECO:0000313" key="14">
    <source>
        <dbReference type="EMBL" id="ABE05387.1"/>
    </source>
</evidence>
<evidence type="ECO:0000256" key="1">
    <source>
        <dbReference type="ARBA" id="ARBA00008343"/>
    </source>
</evidence>
<dbReference type="Gene3D" id="1.10.1670.10">
    <property type="entry name" value="Helix-hairpin-Helix base-excision DNA repair enzymes (C-terminal)"/>
    <property type="match status" value="1"/>
</dbReference>
<evidence type="ECO:0000256" key="12">
    <source>
        <dbReference type="HAMAP-Rule" id="MF_00942"/>
    </source>
</evidence>
<dbReference type="HAMAP" id="MF_00942">
    <property type="entry name" value="Nth"/>
    <property type="match status" value="1"/>
</dbReference>
<evidence type="ECO:0000256" key="4">
    <source>
        <dbReference type="ARBA" id="ARBA00022763"/>
    </source>
</evidence>
<evidence type="ECO:0000256" key="8">
    <source>
        <dbReference type="ARBA" id="ARBA00023125"/>
    </source>
</evidence>
<dbReference type="NCBIfam" id="TIGR01083">
    <property type="entry name" value="nth"/>
    <property type="match status" value="1"/>
</dbReference>
<dbReference type="PANTHER" id="PTHR10359:SF18">
    <property type="entry name" value="ENDONUCLEASE III"/>
    <property type="match status" value="1"/>
</dbReference>
<keyword evidence="3 12" id="KW-0479">Metal-binding</keyword>
<dbReference type="InterPro" id="IPR000445">
    <property type="entry name" value="HhH_motif"/>
</dbReference>
<dbReference type="Pfam" id="PF00633">
    <property type="entry name" value="HHH"/>
    <property type="match status" value="1"/>
</dbReference>
<keyword evidence="11 12" id="KW-0326">Glycosidase</keyword>
<reference evidence="14 15" key="1">
    <citation type="journal article" date="2006" name="PLoS Genet.">
        <title>Genome sequence of Rickettsia bellii illuminates the role of amoebae in gene exchanges between intracellular pathogens.</title>
        <authorList>
            <person name="Ogata H."/>
            <person name="La Scola B."/>
            <person name="Audic S."/>
            <person name="Renesto P."/>
            <person name="Blanc G."/>
            <person name="Robert C."/>
            <person name="Fournier P.-E."/>
            <person name="Claverie J.-M."/>
            <person name="Raoult D."/>
        </authorList>
    </citation>
    <scope>NUCLEOTIDE SEQUENCE [LARGE SCALE GENOMIC DNA]</scope>
    <source>
        <strain evidence="14 15">RML369-C</strain>
    </source>
</reference>
<evidence type="ECO:0000256" key="3">
    <source>
        <dbReference type="ARBA" id="ARBA00022723"/>
    </source>
</evidence>
<dbReference type="GO" id="GO:0003677">
    <property type="term" value="F:DNA binding"/>
    <property type="evidence" value="ECO:0007669"/>
    <property type="project" value="UniProtKB-UniRule"/>
</dbReference>
<evidence type="ECO:0000256" key="2">
    <source>
        <dbReference type="ARBA" id="ARBA00022485"/>
    </source>
</evidence>
<dbReference type="GO" id="GO:0140078">
    <property type="term" value="F:class I DNA-(apurinic or apyrimidinic site) endonuclease activity"/>
    <property type="evidence" value="ECO:0007669"/>
    <property type="project" value="UniProtKB-EC"/>
</dbReference>
<dbReference type="InterPro" id="IPR004036">
    <property type="entry name" value="Endonuclease-III-like_CS2"/>
</dbReference>
<dbReference type="Gene3D" id="1.10.340.30">
    <property type="entry name" value="Hypothetical protein, domain 2"/>
    <property type="match status" value="1"/>
</dbReference>
<keyword evidence="4 12" id="KW-0227">DNA damage</keyword>
<dbReference type="Pfam" id="PF00730">
    <property type="entry name" value="HhH-GPD"/>
    <property type="match status" value="1"/>
</dbReference>
<dbReference type="InterPro" id="IPR003265">
    <property type="entry name" value="HhH-GPD_domain"/>
</dbReference>
<dbReference type="CDD" id="cd00056">
    <property type="entry name" value="ENDO3c"/>
    <property type="match status" value="1"/>
</dbReference>
<dbReference type="SUPFAM" id="SSF48150">
    <property type="entry name" value="DNA-glycosylase"/>
    <property type="match status" value="1"/>
</dbReference>
<dbReference type="PANTHER" id="PTHR10359">
    <property type="entry name" value="A/G-SPECIFIC ADENINE GLYCOSYLASE/ENDONUCLEASE III"/>
    <property type="match status" value="1"/>
</dbReference>
<dbReference type="GO" id="GO:0046872">
    <property type="term" value="F:metal ion binding"/>
    <property type="evidence" value="ECO:0007669"/>
    <property type="project" value="UniProtKB-KW"/>
</dbReference>
<keyword evidence="7 12" id="KW-0411">Iron-sulfur</keyword>
<keyword evidence="2 12" id="KW-0004">4Fe-4S</keyword>
<comment type="function">
    <text evidence="12">DNA repair enzyme that has both DNA N-glycosylase activity and AP-lyase activity. The DNA N-glycosylase activity releases various damaged pyrimidines from DNA by cleaving the N-glycosidic bond, leaving an AP (apurinic/apyrimidinic) site. The AP-lyase activity cleaves the phosphodiester bond 3' to the AP site by a beta-elimination, leaving a 3'-terminal unsaturated sugar and a product with a terminal 5'-phosphate.</text>
</comment>
<comment type="similarity">
    <text evidence="1 12">Belongs to the Nth/MutY family.</text>
</comment>
<feature type="domain" description="HhH-GPD" evidence="13">
    <location>
        <begin position="140"/>
        <end position="287"/>
    </location>
</feature>
<dbReference type="FunFam" id="1.10.1670.10:FF:000001">
    <property type="entry name" value="Endonuclease III"/>
    <property type="match status" value="1"/>
</dbReference>
<keyword evidence="6 12" id="KW-0408">Iron</keyword>
<dbReference type="InterPro" id="IPR003651">
    <property type="entry name" value="Endonuclease3_FeS-loop_motif"/>
</dbReference>
<dbReference type="KEGG" id="rbe:RBE_1306"/>
<evidence type="ECO:0000256" key="7">
    <source>
        <dbReference type="ARBA" id="ARBA00023014"/>
    </source>
</evidence>
<dbReference type="eggNOG" id="COG0177">
    <property type="taxonomic scope" value="Bacteria"/>
</dbReference>
<feature type="binding site" evidence="12">
    <location>
        <position position="305"/>
    </location>
    <ligand>
        <name>[4Fe-4S] cluster</name>
        <dbReference type="ChEBI" id="CHEBI:49883"/>
    </ligand>
</feature>
<evidence type="ECO:0000313" key="15">
    <source>
        <dbReference type="Proteomes" id="UP000001951"/>
    </source>
</evidence>
<evidence type="ECO:0000259" key="13">
    <source>
        <dbReference type="SMART" id="SM00478"/>
    </source>
</evidence>
<protein>
    <recommendedName>
        <fullName evidence="12">Endonuclease III</fullName>
        <ecNumber evidence="12">4.2.99.18</ecNumber>
    </recommendedName>
    <alternativeName>
        <fullName evidence="12">DNA-(apurinic or apyrimidinic site) lyase</fullName>
    </alternativeName>
</protein>
<accession>Q1RGX7</accession>
<keyword evidence="9 12" id="KW-0234">DNA repair</keyword>
<name>Q1RGX7_RICBR</name>
<comment type="cofactor">
    <cofactor evidence="12">
        <name>[4Fe-4S] cluster</name>
        <dbReference type="ChEBI" id="CHEBI:49883"/>
    </cofactor>
    <text evidence="12">Binds 1 [4Fe-4S] cluster.</text>
</comment>
<dbReference type="HOGENOM" id="CLU_012862_3_4_5"/>
<feature type="binding site" evidence="12">
    <location>
        <position position="299"/>
    </location>
    <ligand>
        <name>[4Fe-4S] cluster</name>
        <dbReference type="ChEBI" id="CHEBI:49883"/>
    </ligand>
</feature>
<evidence type="ECO:0000256" key="5">
    <source>
        <dbReference type="ARBA" id="ARBA00022801"/>
    </source>
</evidence>
<dbReference type="Proteomes" id="UP000001951">
    <property type="component" value="Chromosome"/>
</dbReference>
<evidence type="ECO:0000256" key="9">
    <source>
        <dbReference type="ARBA" id="ARBA00023204"/>
    </source>
</evidence>
<comment type="catalytic activity">
    <reaction evidence="12">
        <text>2'-deoxyribonucleotide-(2'-deoxyribose 5'-phosphate)-2'-deoxyribonucleotide-DNA = a 3'-end 2'-deoxyribonucleotide-(2,3-dehydro-2,3-deoxyribose 5'-phosphate)-DNA + a 5'-end 5'-phospho-2'-deoxyribonucleoside-DNA + H(+)</text>
        <dbReference type="Rhea" id="RHEA:66592"/>
        <dbReference type="Rhea" id="RHEA-COMP:13180"/>
        <dbReference type="Rhea" id="RHEA-COMP:16897"/>
        <dbReference type="Rhea" id="RHEA-COMP:17067"/>
        <dbReference type="ChEBI" id="CHEBI:15378"/>
        <dbReference type="ChEBI" id="CHEBI:136412"/>
        <dbReference type="ChEBI" id="CHEBI:157695"/>
        <dbReference type="ChEBI" id="CHEBI:167181"/>
        <dbReference type="EC" id="4.2.99.18"/>
    </reaction>
</comment>
<sequence>MSQPPTNSPLIYNCGNVGQSLKTFKDSRNSGSDNTSISRNSTPSLVKIITTLPENPHIGASLVPFMNNTTLLFFISFSINLKLLFSNIKNLICLILFVTLYTMQAEIVNKIFEVFSKNNENPKTELVYKNNFTLLVAVILSAQATDVSVNLATKSLFEIYDTPEKILGLGEEGLKKYIKSIGLFNSKAKNVIALCQILISNYDSKVPNNFEELVKLPGVGRKTANVVLNCLFGLPTMAVDTHVFRVAKRIGLAKGNTPEAVEKELLQIIDGKWLSHAHHWLILHGRYICKARKPDCEICPIKEYCEYYKSATKII</sequence>
<keyword evidence="5 12" id="KW-0378">Hydrolase</keyword>
<gene>
    <name evidence="12 14" type="primary">nth</name>
    <name evidence="14" type="ordered locus">RBE_1306</name>
</gene>
<dbReference type="PROSITE" id="PS01155">
    <property type="entry name" value="ENDONUCLEASE_III_2"/>
    <property type="match status" value="1"/>
</dbReference>
<organism evidence="14 15">
    <name type="scientific">Rickettsia bellii (strain RML369-C)</name>
    <dbReference type="NCBI Taxonomy" id="336407"/>
    <lineage>
        <taxon>Bacteria</taxon>
        <taxon>Pseudomonadati</taxon>
        <taxon>Pseudomonadota</taxon>
        <taxon>Alphaproteobacteria</taxon>
        <taxon>Rickettsiales</taxon>
        <taxon>Rickettsiaceae</taxon>
        <taxon>Rickettsieae</taxon>
        <taxon>Rickettsia</taxon>
        <taxon>belli group</taxon>
    </lineage>
</organism>
<dbReference type="FunFam" id="1.10.340.30:FF:000001">
    <property type="entry name" value="Endonuclease III"/>
    <property type="match status" value="1"/>
</dbReference>
<feature type="binding site" evidence="12">
    <location>
        <position position="289"/>
    </location>
    <ligand>
        <name>[4Fe-4S] cluster</name>
        <dbReference type="ChEBI" id="CHEBI:49883"/>
    </ligand>
</feature>
<evidence type="ECO:0000256" key="11">
    <source>
        <dbReference type="ARBA" id="ARBA00023295"/>
    </source>
</evidence>
<evidence type="ECO:0000256" key="10">
    <source>
        <dbReference type="ARBA" id="ARBA00023239"/>
    </source>
</evidence>
<proteinExistence type="inferred from homology"/>
<keyword evidence="10 12" id="KW-0456">Lyase</keyword>
<evidence type="ECO:0000256" key="6">
    <source>
        <dbReference type="ARBA" id="ARBA00023004"/>
    </source>
</evidence>
<keyword evidence="14" id="KW-0255">Endonuclease</keyword>
<dbReference type="Pfam" id="PF10576">
    <property type="entry name" value="EndIII_4Fe-2S"/>
    <property type="match status" value="1"/>
</dbReference>
<dbReference type="GO" id="GO:0006285">
    <property type="term" value="P:base-excision repair, AP site formation"/>
    <property type="evidence" value="ECO:0007669"/>
    <property type="project" value="TreeGrafter"/>
</dbReference>
<feature type="binding site" evidence="12">
    <location>
        <position position="296"/>
    </location>
    <ligand>
        <name>[4Fe-4S] cluster</name>
        <dbReference type="ChEBI" id="CHEBI:49883"/>
    </ligand>
</feature>
<dbReference type="InterPro" id="IPR005759">
    <property type="entry name" value="Nth"/>
</dbReference>
<dbReference type="GO" id="GO:0019104">
    <property type="term" value="F:DNA N-glycosylase activity"/>
    <property type="evidence" value="ECO:0007669"/>
    <property type="project" value="UniProtKB-UniRule"/>
</dbReference>
<dbReference type="AlphaFoldDB" id="Q1RGX7"/>
<dbReference type="EC" id="4.2.99.18" evidence="12"/>
<keyword evidence="14" id="KW-0540">Nuclease</keyword>
<dbReference type="EMBL" id="CP000087">
    <property type="protein sequence ID" value="ABE05387.1"/>
    <property type="molecule type" value="Genomic_DNA"/>
</dbReference>
<dbReference type="SMART" id="SM00525">
    <property type="entry name" value="FES"/>
    <property type="match status" value="1"/>
</dbReference>
<dbReference type="SMART" id="SM00478">
    <property type="entry name" value="ENDO3c"/>
    <property type="match status" value="1"/>
</dbReference>
<dbReference type="GO" id="GO:0051539">
    <property type="term" value="F:4 iron, 4 sulfur cluster binding"/>
    <property type="evidence" value="ECO:0007669"/>
    <property type="project" value="UniProtKB-UniRule"/>
</dbReference>